<keyword evidence="2" id="KW-1185">Reference proteome</keyword>
<protein>
    <submittedName>
        <fullName evidence="1">Uncharacterized protein</fullName>
    </submittedName>
</protein>
<proteinExistence type="predicted"/>
<organism evidence="1 2">
    <name type="scientific">Lasiodiplodia mahajangana</name>
    <dbReference type="NCBI Taxonomy" id="1108764"/>
    <lineage>
        <taxon>Eukaryota</taxon>
        <taxon>Fungi</taxon>
        <taxon>Dikarya</taxon>
        <taxon>Ascomycota</taxon>
        <taxon>Pezizomycotina</taxon>
        <taxon>Dothideomycetes</taxon>
        <taxon>Dothideomycetes incertae sedis</taxon>
        <taxon>Botryosphaeriales</taxon>
        <taxon>Botryosphaeriaceae</taxon>
        <taxon>Lasiodiplodia</taxon>
    </lineage>
</organism>
<gene>
    <name evidence="1" type="ORF">O1611_g603</name>
</gene>
<evidence type="ECO:0000313" key="1">
    <source>
        <dbReference type="EMBL" id="KAJ8133020.1"/>
    </source>
</evidence>
<dbReference type="EMBL" id="JAPUUL010000055">
    <property type="protein sequence ID" value="KAJ8133020.1"/>
    <property type="molecule type" value="Genomic_DNA"/>
</dbReference>
<dbReference type="Proteomes" id="UP001153332">
    <property type="component" value="Unassembled WGS sequence"/>
</dbReference>
<evidence type="ECO:0000313" key="2">
    <source>
        <dbReference type="Proteomes" id="UP001153332"/>
    </source>
</evidence>
<reference evidence="1" key="1">
    <citation type="submission" date="2022-12" db="EMBL/GenBank/DDBJ databases">
        <title>Genome Sequence of Lasiodiplodia mahajangana.</title>
        <authorList>
            <person name="Buettner E."/>
        </authorList>
    </citation>
    <scope>NUCLEOTIDE SEQUENCE</scope>
    <source>
        <strain evidence="1">VT137</strain>
    </source>
</reference>
<accession>A0ACC2JZV4</accession>
<comment type="caution">
    <text evidence="1">The sequence shown here is derived from an EMBL/GenBank/DDBJ whole genome shotgun (WGS) entry which is preliminary data.</text>
</comment>
<sequence length="489" mass="55935">MQDSVNETSVLYQNIWCVYPLSGTYTRFQRFTFYATIVIAFVFRSQQWVSSVAMGSLFVYSAVAAVHAIPLSVQQSLGADTDIIAVFSIVLISLYCAIMARMYSPRFIGRNFNDFYNWWMIGLTIPAVVATIGFARFANSTPGHVLQLRCPDPSDCPDPCDLLVSQVLFRGGPFDDTAGIVLDSWYETIADAGGDGNQTSILGPPVDNGHINRYQATPTITEVFEIVALYIFFIFGQQNQYNPPRSTRNKVFRRLRLKRVMSAPSDSALTSLFFHVMYYAYISWRCITFFIPLVVWFRRRLKRVGLTWSLEKWINDRSRLEEINTRSREKYARNLALVWYILCMVGYVGAPITLLLIVVELELGFFNEIPESEAPQTAGQWGPAVVGLGFTFLLARWLEPTLETHESVGLFRGEHDAFSHENGQRVHGWYWKYSIFATPLRELRDLRAWYRNPTLASQENEISKTTQQNTPPTSRPRDIPDKDIELSYV</sequence>
<name>A0ACC2JZV4_9PEZI</name>